<dbReference type="GO" id="GO:0017168">
    <property type="term" value="F:5-oxoprolinase (ATP-hydrolyzing) activity"/>
    <property type="evidence" value="ECO:0007669"/>
    <property type="project" value="UniProtKB-UniRule"/>
</dbReference>
<dbReference type="EMBL" id="PIQH01000001">
    <property type="protein sequence ID" value="RUO81483.1"/>
    <property type="molecule type" value="Genomic_DNA"/>
</dbReference>
<dbReference type="HAMAP" id="MF_00691">
    <property type="entry name" value="PxpA"/>
    <property type="match status" value="1"/>
</dbReference>
<gene>
    <name evidence="1" type="primary">pxpA</name>
    <name evidence="2" type="ORF">CWI84_01630</name>
</gene>
<dbReference type="NCBIfam" id="NF003814">
    <property type="entry name" value="PRK05406.1-3"/>
    <property type="match status" value="1"/>
</dbReference>
<dbReference type="SUPFAM" id="SSF88713">
    <property type="entry name" value="Glycoside hydrolase/deacetylase"/>
    <property type="match status" value="1"/>
</dbReference>
<organism evidence="2 3">
    <name type="scientific">Idiomarina tyrosinivorans</name>
    <dbReference type="NCBI Taxonomy" id="1445662"/>
    <lineage>
        <taxon>Bacteria</taxon>
        <taxon>Pseudomonadati</taxon>
        <taxon>Pseudomonadota</taxon>
        <taxon>Gammaproteobacteria</taxon>
        <taxon>Alteromonadales</taxon>
        <taxon>Idiomarinaceae</taxon>
        <taxon>Idiomarina</taxon>
    </lineage>
</organism>
<comment type="catalytic activity">
    <reaction evidence="1">
        <text>5-oxo-L-proline + ATP + 2 H2O = L-glutamate + ADP + phosphate + H(+)</text>
        <dbReference type="Rhea" id="RHEA:10348"/>
        <dbReference type="ChEBI" id="CHEBI:15377"/>
        <dbReference type="ChEBI" id="CHEBI:15378"/>
        <dbReference type="ChEBI" id="CHEBI:29985"/>
        <dbReference type="ChEBI" id="CHEBI:30616"/>
        <dbReference type="ChEBI" id="CHEBI:43474"/>
        <dbReference type="ChEBI" id="CHEBI:58402"/>
        <dbReference type="ChEBI" id="CHEBI:456216"/>
        <dbReference type="EC" id="3.5.2.9"/>
    </reaction>
</comment>
<dbReference type="PANTHER" id="PTHR30292:SF0">
    <property type="entry name" value="5-OXOPROLINASE SUBUNIT A"/>
    <property type="match status" value="1"/>
</dbReference>
<keyword evidence="1" id="KW-0378">Hydrolase</keyword>
<comment type="similarity">
    <text evidence="1">Belongs to the LamB/PxpA family.</text>
</comment>
<dbReference type="GO" id="GO:0005524">
    <property type="term" value="F:ATP binding"/>
    <property type="evidence" value="ECO:0007669"/>
    <property type="project" value="UniProtKB-UniRule"/>
</dbReference>
<dbReference type="PANTHER" id="PTHR30292">
    <property type="entry name" value="UNCHARACTERIZED PROTEIN YBGL-RELATED"/>
    <property type="match status" value="1"/>
</dbReference>
<dbReference type="AlphaFoldDB" id="A0A432ZUC1"/>
<sequence length="252" mass="28070">MTIRLNCDIGESFGPWTMGDDQLLMPYVDMANIACGFHASDPLVMQRTVALAVEHEVKIGAHPGYPDLQGFGRRSMNCSADEIYAMVQYQVGALQAIAKAQGARVEYVKPHGAMYNDMTADERLFDAVLRAIADLGEGMRLVVLATEDNQQNREQARQHGVSLWFEGFADRAYDDNGRLRSRNRADAVYQYNQKILDQVEAFAKKRPISSINGEPLDITIDTLCVHGDNPKSVETVKAIRSLIDEINNESSE</sequence>
<comment type="caution">
    <text evidence="2">The sequence shown here is derived from an EMBL/GenBank/DDBJ whole genome shotgun (WGS) entry which is preliminary data.</text>
</comment>
<reference evidence="2 3" key="1">
    <citation type="journal article" date="2011" name="Front. Microbiol.">
        <title>Genomic signatures of strain selection and enhancement in Bacillus atrophaeus var. globigii, a historical biowarfare simulant.</title>
        <authorList>
            <person name="Gibbons H.S."/>
            <person name="Broomall S.M."/>
            <person name="McNew L.A."/>
            <person name="Daligault H."/>
            <person name="Chapman C."/>
            <person name="Bruce D."/>
            <person name="Karavis M."/>
            <person name="Krepps M."/>
            <person name="McGregor P.A."/>
            <person name="Hong C."/>
            <person name="Park K.H."/>
            <person name="Akmal A."/>
            <person name="Feldman A."/>
            <person name="Lin J.S."/>
            <person name="Chang W.E."/>
            <person name="Higgs B.W."/>
            <person name="Demirev P."/>
            <person name="Lindquist J."/>
            <person name="Liem A."/>
            <person name="Fochler E."/>
            <person name="Read T.D."/>
            <person name="Tapia R."/>
            <person name="Johnson S."/>
            <person name="Bishop-Lilly K.A."/>
            <person name="Detter C."/>
            <person name="Han C."/>
            <person name="Sozhamannan S."/>
            <person name="Rosenzweig C.N."/>
            <person name="Skowronski E.W."/>
        </authorList>
    </citation>
    <scope>NUCLEOTIDE SEQUENCE [LARGE SCALE GENOMIC DNA]</scope>
    <source>
        <strain evidence="2 3">CC-PW-9</strain>
    </source>
</reference>
<name>A0A432ZUC1_9GAMM</name>
<dbReference type="EC" id="3.5.2.9" evidence="1"/>
<dbReference type="OrthoDB" id="9773478at2"/>
<dbReference type="InterPro" id="IPR005501">
    <property type="entry name" value="LamB/YcsF/PxpA-like"/>
</dbReference>
<evidence type="ECO:0000256" key="1">
    <source>
        <dbReference type="HAMAP-Rule" id="MF_00691"/>
    </source>
</evidence>
<dbReference type="RefSeq" id="WP_126840824.1">
    <property type="nucleotide sequence ID" value="NZ_PIQH01000001.1"/>
</dbReference>
<dbReference type="Gene3D" id="3.20.20.370">
    <property type="entry name" value="Glycoside hydrolase/deacetylase"/>
    <property type="match status" value="1"/>
</dbReference>
<accession>A0A432ZUC1</accession>
<dbReference type="CDD" id="cd10787">
    <property type="entry name" value="LamB_YcsF_like"/>
    <property type="match status" value="1"/>
</dbReference>
<evidence type="ECO:0000313" key="3">
    <source>
        <dbReference type="Proteomes" id="UP000287996"/>
    </source>
</evidence>
<dbReference type="Proteomes" id="UP000287996">
    <property type="component" value="Unassembled WGS sequence"/>
</dbReference>
<proteinExistence type="inferred from homology"/>
<keyword evidence="1" id="KW-0067">ATP-binding</keyword>
<keyword evidence="3" id="KW-1185">Reference proteome</keyword>
<comment type="function">
    <text evidence="1">Catalyzes the cleavage of 5-oxoproline to form L-glutamate coupled to the hydrolysis of ATP to ADP and inorganic phosphate.</text>
</comment>
<keyword evidence="1" id="KW-0547">Nucleotide-binding</keyword>
<dbReference type="GO" id="GO:0005975">
    <property type="term" value="P:carbohydrate metabolic process"/>
    <property type="evidence" value="ECO:0007669"/>
    <property type="project" value="InterPro"/>
</dbReference>
<protein>
    <recommendedName>
        <fullName evidence="1">5-oxoprolinase subunit A</fullName>
        <shortName evidence="1">5-OPase subunit A</shortName>
        <ecNumber evidence="1">3.5.2.9</ecNumber>
    </recommendedName>
    <alternativeName>
        <fullName evidence="1">5-oxoprolinase (ATP-hydrolyzing) subunit A</fullName>
    </alternativeName>
</protein>
<comment type="subunit">
    <text evidence="1">Forms a complex composed of PxpA, PxpB and PxpC.</text>
</comment>
<dbReference type="InterPro" id="IPR011330">
    <property type="entry name" value="Glyco_hydro/deAcase_b/a-brl"/>
</dbReference>
<evidence type="ECO:0000313" key="2">
    <source>
        <dbReference type="EMBL" id="RUO81483.1"/>
    </source>
</evidence>
<dbReference type="Pfam" id="PF03746">
    <property type="entry name" value="LamB_YcsF"/>
    <property type="match status" value="1"/>
</dbReference>
<dbReference type="NCBIfam" id="NF003816">
    <property type="entry name" value="PRK05406.1-5"/>
    <property type="match status" value="1"/>
</dbReference>